<gene>
    <name evidence="3" type="primary">capD_2</name>
    <name evidence="3" type="ORF">NCTC13315_01450</name>
</gene>
<organism evidence="3 4">
    <name type="scientific">Legionella beliardensis</name>
    <dbReference type="NCBI Taxonomy" id="91822"/>
    <lineage>
        <taxon>Bacteria</taxon>
        <taxon>Pseudomonadati</taxon>
        <taxon>Pseudomonadota</taxon>
        <taxon>Gammaproteobacteria</taxon>
        <taxon>Legionellales</taxon>
        <taxon>Legionellaceae</taxon>
        <taxon>Legionella</taxon>
    </lineage>
</organism>
<dbReference type="OrthoDB" id="9803111at2"/>
<dbReference type="PANTHER" id="PTHR43318:SF2">
    <property type="entry name" value="UDP-N-ACETYLGLUCOSAMINE 4,6-DEHYDRATASE (INVERTING)"/>
    <property type="match status" value="1"/>
</dbReference>
<dbReference type="InterPro" id="IPR036291">
    <property type="entry name" value="NAD(P)-bd_dom_sf"/>
</dbReference>
<dbReference type="InterPro" id="IPR003869">
    <property type="entry name" value="Polysac_CapD-like"/>
</dbReference>
<dbReference type="Proteomes" id="UP000254968">
    <property type="component" value="Unassembled WGS sequence"/>
</dbReference>
<evidence type="ECO:0000313" key="3">
    <source>
        <dbReference type="EMBL" id="STX28916.1"/>
    </source>
</evidence>
<dbReference type="RefSeq" id="WP_115302626.1">
    <property type="nucleotide sequence ID" value="NZ_CAAAHO010000004.1"/>
</dbReference>
<keyword evidence="3" id="KW-0413">Isomerase</keyword>
<dbReference type="Gene3D" id="3.40.50.720">
    <property type="entry name" value="NAD(P)-binding Rossmann-like Domain"/>
    <property type="match status" value="1"/>
</dbReference>
<reference evidence="3 4" key="1">
    <citation type="submission" date="2018-06" db="EMBL/GenBank/DDBJ databases">
        <authorList>
            <consortium name="Pathogen Informatics"/>
            <person name="Doyle S."/>
        </authorList>
    </citation>
    <scope>NUCLEOTIDE SEQUENCE [LARGE SCALE GENOMIC DNA]</scope>
    <source>
        <strain evidence="3 4">NCTC13315</strain>
    </source>
</reference>
<evidence type="ECO:0000313" key="4">
    <source>
        <dbReference type="Proteomes" id="UP000254968"/>
    </source>
</evidence>
<dbReference type="GO" id="GO:0003978">
    <property type="term" value="F:UDP-glucose 4-epimerase activity"/>
    <property type="evidence" value="ECO:0007669"/>
    <property type="project" value="UniProtKB-EC"/>
</dbReference>
<dbReference type="CDD" id="cd05237">
    <property type="entry name" value="UDP_invert_4-6DH_SDR_e"/>
    <property type="match status" value="1"/>
</dbReference>
<dbReference type="PANTHER" id="PTHR43318">
    <property type="entry name" value="UDP-N-ACETYLGLUCOSAMINE 4,6-DEHYDRATASE"/>
    <property type="match status" value="1"/>
</dbReference>
<dbReference type="AlphaFoldDB" id="A0A378I2M0"/>
<keyword evidence="4" id="KW-1185">Reference proteome</keyword>
<dbReference type="SUPFAM" id="SSF51735">
    <property type="entry name" value="NAD(P)-binding Rossmann-fold domains"/>
    <property type="match status" value="1"/>
</dbReference>
<dbReference type="EC" id="5.1.3.2" evidence="3"/>
<dbReference type="InterPro" id="IPR051203">
    <property type="entry name" value="Polysaccharide_Synthase-Rel"/>
</dbReference>
<protein>
    <submittedName>
        <fullName evidence="3">NAD dependent epimerase/dehydratase</fullName>
        <ecNumber evidence="3">5.1.3.2</ecNumber>
    </submittedName>
</protein>
<evidence type="ECO:0000259" key="2">
    <source>
        <dbReference type="Pfam" id="PF02719"/>
    </source>
</evidence>
<feature type="domain" description="Polysaccharide biosynthesis protein CapD-like" evidence="2">
    <location>
        <begin position="10"/>
        <end position="294"/>
    </location>
</feature>
<dbReference type="Pfam" id="PF02719">
    <property type="entry name" value="Polysacc_synt_2"/>
    <property type="match status" value="1"/>
</dbReference>
<comment type="similarity">
    <text evidence="1">Belongs to the polysaccharide synthase family.</text>
</comment>
<sequence length="378" mass="42337">MEQVYKGKRVLITGAAGTIGSVLTAKLLKLNIKEVKALDNNESELFYLNEKNRKESRYNGFFADIRDLDRLKYLARNVDIILHTAAMKHVIISEQSPFEAVRTNAEGTLNVISAAIESTTVSRVIYTSSDKAVNSTNVMGTTKLLGERLITSASNIKGSSNIIFTSTRFGNVIGSRGSVLPIFYSQIKEGQNITITDSRMTRFFMTADEAVKLVIEASLLAKGGEVFITKMPVMRIIDLATAMIELVAPKFDRDPDSIGIEYIGTKPGEKLYEELMTQDETERAYELEHMFMVKPAMLPLYEEIDYSSYETLVSKNVTKPYISSSEKFMTVEEIKDYLLSHFLLDCYKYQGAVSNHITKRVIPIAASQAEQNYTALTI</sequence>
<proteinExistence type="inferred from homology"/>
<evidence type="ECO:0000256" key="1">
    <source>
        <dbReference type="ARBA" id="ARBA00007430"/>
    </source>
</evidence>
<dbReference type="EMBL" id="UGNV01000001">
    <property type="protein sequence ID" value="STX28916.1"/>
    <property type="molecule type" value="Genomic_DNA"/>
</dbReference>
<name>A0A378I2M0_9GAMM</name>
<accession>A0A378I2M0</accession>